<dbReference type="HOGENOM" id="CLU_2941531_0_0_1"/>
<sequence>MTASVVLEIVIKYPDGFVCYFFCSHDDAESIKARTIIGSLARQLLSFLNPDAFDNIYVIE</sequence>
<dbReference type="EMBL" id="KN846988">
    <property type="protein sequence ID" value="KIW92878.1"/>
    <property type="molecule type" value="Genomic_DNA"/>
</dbReference>
<dbReference type="GeneID" id="27699655"/>
<organism evidence="1 2">
    <name type="scientific">Cladophialophora bantiana (strain ATCC 10958 / CBS 173.52 / CDC B-1940 / NIH 8579)</name>
    <name type="common">Xylohypha bantiana</name>
    <dbReference type="NCBI Taxonomy" id="1442370"/>
    <lineage>
        <taxon>Eukaryota</taxon>
        <taxon>Fungi</taxon>
        <taxon>Dikarya</taxon>
        <taxon>Ascomycota</taxon>
        <taxon>Pezizomycotina</taxon>
        <taxon>Eurotiomycetes</taxon>
        <taxon>Chaetothyriomycetidae</taxon>
        <taxon>Chaetothyriales</taxon>
        <taxon>Herpotrichiellaceae</taxon>
        <taxon>Cladophialophora</taxon>
    </lineage>
</organism>
<dbReference type="RefSeq" id="XP_016619547.1">
    <property type="nucleotide sequence ID" value="XM_016764465.1"/>
</dbReference>
<gene>
    <name evidence="1" type="ORF">Z519_06727</name>
</gene>
<proteinExistence type="predicted"/>
<dbReference type="Proteomes" id="UP000053789">
    <property type="component" value="Unassembled WGS sequence"/>
</dbReference>
<dbReference type="OrthoDB" id="4156754at2759"/>
<keyword evidence="2" id="KW-1185">Reference proteome</keyword>
<dbReference type="VEuPathDB" id="FungiDB:Z519_06727"/>
<accession>A0A0D2HHY4</accession>
<evidence type="ECO:0000313" key="1">
    <source>
        <dbReference type="EMBL" id="KIW92878.1"/>
    </source>
</evidence>
<dbReference type="AlphaFoldDB" id="A0A0D2HHY4"/>
<protein>
    <submittedName>
        <fullName evidence="1">Uncharacterized protein</fullName>
    </submittedName>
</protein>
<evidence type="ECO:0000313" key="2">
    <source>
        <dbReference type="Proteomes" id="UP000053789"/>
    </source>
</evidence>
<reference evidence="1" key="1">
    <citation type="submission" date="2015-01" db="EMBL/GenBank/DDBJ databases">
        <title>The Genome Sequence of Cladophialophora bantiana CBS 173.52.</title>
        <authorList>
            <consortium name="The Broad Institute Genomics Platform"/>
            <person name="Cuomo C."/>
            <person name="de Hoog S."/>
            <person name="Gorbushina A."/>
            <person name="Stielow B."/>
            <person name="Teixiera M."/>
            <person name="Abouelleil A."/>
            <person name="Chapman S.B."/>
            <person name="Priest M."/>
            <person name="Young S.K."/>
            <person name="Wortman J."/>
            <person name="Nusbaum C."/>
            <person name="Birren B."/>
        </authorList>
    </citation>
    <scope>NUCLEOTIDE SEQUENCE [LARGE SCALE GENOMIC DNA]</scope>
    <source>
        <strain evidence="1">CBS 173.52</strain>
    </source>
</reference>
<name>A0A0D2HHY4_CLAB1</name>